<dbReference type="EMBL" id="BMQD01000048">
    <property type="protein sequence ID" value="GGK99421.1"/>
    <property type="molecule type" value="Genomic_DNA"/>
</dbReference>
<accession>A0AA37BNV9</accession>
<dbReference type="RefSeq" id="WP_191898540.1">
    <property type="nucleotide sequence ID" value="NZ_BMQD01000048.1"/>
</dbReference>
<organism evidence="1 2">
    <name type="scientific">Planomonospora parontospora</name>
    <dbReference type="NCBI Taxonomy" id="58119"/>
    <lineage>
        <taxon>Bacteria</taxon>
        <taxon>Bacillati</taxon>
        <taxon>Actinomycetota</taxon>
        <taxon>Actinomycetes</taxon>
        <taxon>Streptosporangiales</taxon>
        <taxon>Streptosporangiaceae</taxon>
        <taxon>Planomonospora</taxon>
    </lineage>
</organism>
<evidence type="ECO:0000313" key="1">
    <source>
        <dbReference type="EMBL" id="GGK99421.1"/>
    </source>
</evidence>
<reference evidence="1" key="2">
    <citation type="submission" date="2022-09" db="EMBL/GenBank/DDBJ databases">
        <authorList>
            <person name="Sun Q."/>
            <person name="Ohkuma M."/>
        </authorList>
    </citation>
    <scope>NUCLEOTIDE SEQUENCE</scope>
    <source>
        <strain evidence="1">JCM 3093</strain>
    </source>
</reference>
<gene>
    <name evidence="1" type="ORF">GCM10010126_68790</name>
</gene>
<comment type="caution">
    <text evidence="1">The sequence shown here is derived from an EMBL/GenBank/DDBJ whole genome shotgun (WGS) entry which is preliminary data.</text>
</comment>
<dbReference type="Proteomes" id="UP000627984">
    <property type="component" value="Unassembled WGS sequence"/>
</dbReference>
<dbReference type="AlphaFoldDB" id="A0AA37BNV9"/>
<evidence type="ECO:0000313" key="2">
    <source>
        <dbReference type="Proteomes" id="UP000627984"/>
    </source>
</evidence>
<sequence length="201" mass="22299">MTVEGPAVELRDVLTAVTMLASDMGELKAAIAASKPALEQTQLNKDLLAALVGQVNELAETLEGIKRRDSSEPKPRPWCWTTMTYAERAERLAELADWVTEVLYLRPEVPLAVPICWSFHPDIVDDLSALYCGWQTAYLWSGGRATDALDYLTRALPAVLRRISSQHKACASNHQPPSRVRDDSRAVAARVQQFQQLAAQE</sequence>
<protein>
    <submittedName>
        <fullName evidence="1">Uncharacterized protein</fullName>
    </submittedName>
</protein>
<reference evidence="1" key="1">
    <citation type="journal article" date="2014" name="Int. J. Syst. Evol. Microbiol.">
        <title>Complete genome sequence of Corynebacterium casei LMG S-19264T (=DSM 44701T), isolated from a smear-ripened cheese.</title>
        <authorList>
            <consortium name="US DOE Joint Genome Institute (JGI-PGF)"/>
            <person name="Walter F."/>
            <person name="Albersmeier A."/>
            <person name="Kalinowski J."/>
            <person name="Ruckert C."/>
        </authorList>
    </citation>
    <scope>NUCLEOTIDE SEQUENCE</scope>
    <source>
        <strain evidence="1">JCM 3093</strain>
    </source>
</reference>
<proteinExistence type="predicted"/>
<name>A0AA37BNV9_9ACTN</name>